<reference evidence="1" key="1">
    <citation type="submission" date="2022-10" db="EMBL/GenBank/DDBJ databases">
        <title>Genome Sequence of Xylaria curta.</title>
        <authorList>
            <person name="Buettner E."/>
        </authorList>
    </citation>
    <scope>NUCLEOTIDE SEQUENCE</scope>
    <source>
        <strain evidence="1">Babe10</strain>
    </source>
</reference>
<evidence type="ECO:0000313" key="1">
    <source>
        <dbReference type="EMBL" id="KAJ2986362.1"/>
    </source>
</evidence>
<sequence length="162" mass="18312">MYLPPGFLDPHFDFDFTRVKDGRRSFKRGGETYKRPCGWLRYALKVNGKFDSDVWLGSSNAPGEWPVSYHGTGRLNAESIAEVGYKLSKGVRFLYGSGVYSSPSVTTAEAYAREFSSHGKRYKVIIQNRVNPANLRKVPTVDYWISPGDEDIRAYGLCIKEV</sequence>
<comment type="caution">
    <text evidence="1">The sequence shown here is derived from an EMBL/GenBank/DDBJ whole genome shotgun (WGS) entry which is preliminary data.</text>
</comment>
<keyword evidence="2" id="KW-1185">Reference proteome</keyword>
<gene>
    <name evidence="1" type="ORF">NUW58_g5065</name>
</gene>
<protein>
    <submittedName>
        <fullName evidence="1">Uncharacterized protein</fullName>
    </submittedName>
</protein>
<dbReference type="Proteomes" id="UP001143856">
    <property type="component" value="Unassembled WGS sequence"/>
</dbReference>
<organism evidence="1 2">
    <name type="scientific">Xylaria curta</name>
    <dbReference type="NCBI Taxonomy" id="42375"/>
    <lineage>
        <taxon>Eukaryota</taxon>
        <taxon>Fungi</taxon>
        <taxon>Dikarya</taxon>
        <taxon>Ascomycota</taxon>
        <taxon>Pezizomycotina</taxon>
        <taxon>Sordariomycetes</taxon>
        <taxon>Xylariomycetidae</taxon>
        <taxon>Xylariales</taxon>
        <taxon>Xylariaceae</taxon>
        <taxon>Xylaria</taxon>
    </lineage>
</organism>
<accession>A0ACC1P3F0</accession>
<dbReference type="EMBL" id="JAPDGR010000957">
    <property type="protein sequence ID" value="KAJ2986362.1"/>
    <property type="molecule type" value="Genomic_DNA"/>
</dbReference>
<evidence type="ECO:0000313" key="2">
    <source>
        <dbReference type="Proteomes" id="UP001143856"/>
    </source>
</evidence>
<name>A0ACC1P3F0_9PEZI</name>
<proteinExistence type="predicted"/>